<dbReference type="Proteomes" id="UP001172386">
    <property type="component" value="Unassembled WGS sequence"/>
</dbReference>
<keyword evidence="2" id="KW-1185">Reference proteome</keyword>
<gene>
    <name evidence="1" type="primary">RFT1</name>
    <name evidence="1" type="ORF">H2198_006752</name>
</gene>
<dbReference type="EMBL" id="JAPDRQ010000129">
    <property type="protein sequence ID" value="KAJ9654188.1"/>
    <property type="molecule type" value="Genomic_DNA"/>
</dbReference>
<accession>A0ACC3A1Y6</accession>
<reference evidence="1" key="1">
    <citation type="submission" date="2022-10" db="EMBL/GenBank/DDBJ databases">
        <title>Culturing micro-colonial fungi from biological soil crusts in the Mojave desert and describing Neophaeococcomyces mojavensis, and introducing the new genera and species Taxawa tesnikishii.</title>
        <authorList>
            <person name="Kurbessoian T."/>
            <person name="Stajich J.E."/>
        </authorList>
    </citation>
    <scope>NUCLEOTIDE SEQUENCE</scope>
    <source>
        <strain evidence="1">JES_112</strain>
    </source>
</reference>
<proteinExistence type="predicted"/>
<protein>
    <submittedName>
        <fullName evidence="1">Oligosaccharide translocation protein rft1</fullName>
    </submittedName>
</protein>
<comment type="caution">
    <text evidence="1">The sequence shown here is derived from an EMBL/GenBank/DDBJ whole genome shotgun (WGS) entry which is preliminary data.</text>
</comment>
<evidence type="ECO:0000313" key="2">
    <source>
        <dbReference type="Proteomes" id="UP001172386"/>
    </source>
</evidence>
<name>A0ACC3A1Y6_9EURO</name>
<sequence length="598" mass="64957">MGGTATSKSASSTVYLIMIQVVSRGLTFFGNQALLRYLSPDHLGLAIQLEALSVSVLYTARESLRVALQRSGQGQADDADKQSLRRKTQASVNAAYLVVLLGLLLGTLWGSWYLYQVNEEVLASQDFALAFRLYGVATIAELASEPGFVIIQQHALFRDRARAETSAAIARCIAACLAAFYMHRTGMAMSVLPFAFGQLCYALSLLFVYFWTASKTATSEGFSIVPAKVPSSEMLMSMFSKPLLALAAAFYGQSIFKWLLTQGDTLVLSLFADLQSQGIFALASNYGGLASRLLFQPVEESSRNIFGALLSESPSTQKPPKATNTTQPTRGSQAQLKRQHSLTYLSTTLHAYLLLVAIPCTTLLPHIFPLVIQTLLGSGSQWSSSQTYSLLYAYSYYIPCLAVNGILDAFVTSVATEAELGVQSFIMLAVTIIYLGAAYIGITVLQLGAVGLVYSNCLNMVLRIAFSLWFMRKWTQRNLTEDDRTTDSTFMRFCKSSTPSTSCISTAAIVAIGLQVKGQVKQSMSGTAAVAELSKIKIGPVDLFELSYLFSAAVVLVSSVVLTEHDFLLGSIEPLLPRRVKNMLAPYIRTQAAQTGSK</sequence>
<evidence type="ECO:0000313" key="1">
    <source>
        <dbReference type="EMBL" id="KAJ9654188.1"/>
    </source>
</evidence>
<organism evidence="1 2">
    <name type="scientific">Neophaeococcomyces mojaviensis</name>
    <dbReference type="NCBI Taxonomy" id="3383035"/>
    <lineage>
        <taxon>Eukaryota</taxon>
        <taxon>Fungi</taxon>
        <taxon>Dikarya</taxon>
        <taxon>Ascomycota</taxon>
        <taxon>Pezizomycotina</taxon>
        <taxon>Eurotiomycetes</taxon>
        <taxon>Chaetothyriomycetidae</taxon>
        <taxon>Chaetothyriales</taxon>
        <taxon>Chaetothyriales incertae sedis</taxon>
        <taxon>Neophaeococcomyces</taxon>
    </lineage>
</organism>